<feature type="domain" description="Flagellar assembly protein FliH/Type III secretion system HrpE" evidence="11">
    <location>
        <begin position="159"/>
        <end position="279"/>
    </location>
</feature>
<dbReference type="InterPro" id="IPR000563">
    <property type="entry name" value="Flag_FliH"/>
</dbReference>
<dbReference type="EMBL" id="CP136508">
    <property type="protein sequence ID" value="WUR12439.1"/>
    <property type="molecule type" value="Genomic_DNA"/>
</dbReference>
<evidence type="ECO:0000256" key="7">
    <source>
        <dbReference type="ARBA" id="ARBA00022795"/>
    </source>
</evidence>
<evidence type="ECO:0000256" key="5">
    <source>
        <dbReference type="ARBA" id="ARBA00022448"/>
    </source>
</evidence>
<dbReference type="PRINTS" id="PR01003">
    <property type="entry name" value="FLGFLIH"/>
</dbReference>
<evidence type="ECO:0000256" key="6">
    <source>
        <dbReference type="ARBA" id="ARBA00022490"/>
    </source>
</evidence>
<keyword evidence="13" id="KW-1185">Reference proteome</keyword>
<keyword evidence="10" id="KW-0175">Coiled coil</keyword>
<gene>
    <name evidence="12" type="ORF">E7V67_022465</name>
</gene>
<feature type="coiled-coil region" evidence="10">
    <location>
        <begin position="86"/>
        <end position="113"/>
    </location>
</feature>
<dbReference type="Proteomes" id="UP000321323">
    <property type="component" value="Chromosome"/>
</dbReference>
<comment type="subcellular location">
    <subcellularLocation>
        <location evidence="2">Cytoplasm</location>
    </subcellularLocation>
</comment>
<evidence type="ECO:0000259" key="11">
    <source>
        <dbReference type="Pfam" id="PF02108"/>
    </source>
</evidence>
<comment type="function">
    <text evidence="1">Needed for flagellar regrowth and assembly.</text>
</comment>
<evidence type="ECO:0000256" key="8">
    <source>
        <dbReference type="ARBA" id="ARBA00022927"/>
    </source>
</evidence>
<dbReference type="PANTHER" id="PTHR34982:SF1">
    <property type="entry name" value="FLAGELLAR ASSEMBLY PROTEIN FLIH"/>
    <property type="match status" value="1"/>
</dbReference>
<organism evidence="12 13">
    <name type="scientific">[Empedobacter] haloabium</name>
    <dbReference type="NCBI Taxonomy" id="592317"/>
    <lineage>
        <taxon>Bacteria</taxon>
        <taxon>Pseudomonadati</taxon>
        <taxon>Pseudomonadota</taxon>
        <taxon>Betaproteobacteria</taxon>
        <taxon>Burkholderiales</taxon>
        <taxon>Oxalobacteraceae</taxon>
        <taxon>Telluria group</taxon>
        <taxon>Telluria group incertae sedis</taxon>
    </lineage>
</organism>
<evidence type="ECO:0000256" key="4">
    <source>
        <dbReference type="ARBA" id="ARBA00016507"/>
    </source>
</evidence>
<dbReference type="Pfam" id="PF02108">
    <property type="entry name" value="FliH"/>
    <property type="match status" value="1"/>
</dbReference>
<evidence type="ECO:0000313" key="13">
    <source>
        <dbReference type="Proteomes" id="UP000321323"/>
    </source>
</evidence>
<dbReference type="PANTHER" id="PTHR34982">
    <property type="entry name" value="YOP PROTEINS TRANSLOCATION PROTEIN L"/>
    <property type="match status" value="1"/>
</dbReference>
<name>A0ABZ1UIQ8_9BURK</name>
<comment type="similarity">
    <text evidence="3">Belongs to the FliH family.</text>
</comment>
<dbReference type="InterPro" id="IPR018035">
    <property type="entry name" value="Flagellar_FliH/T3SS_HrpE"/>
</dbReference>
<keyword evidence="9" id="KW-1006">Bacterial flagellum protein export</keyword>
<keyword evidence="6" id="KW-0963">Cytoplasm</keyword>
<protein>
    <recommendedName>
        <fullName evidence="4">Flagellar assembly protein FliH</fullName>
    </recommendedName>
</protein>
<keyword evidence="7" id="KW-1005">Bacterial flagellum biogenesis</keyword>
<evidence type="ECO:0000256" key="10">
    <source>
        <dbReference type="SAM" id="Coils"/>
    </source>
</evidence>
<evidence type="ECO:0000313" key="12">
    <source>
        <dbReference type="EMBL" id="WUR12439.1"/>
    </source>
</evidence>
<accession>A0ABZ1UIQ8</accession>
<evidence type="ECO:0000256" key="3">
    <source>
        <dbReference type="ARBA" id="ARBA00006602"/>
    </source>
</evidence>
<evidence type="ECO:0000256" key="2">
    <source>
        <dbReference type="ARBA" id="ARBA00004496"/>
    </source>
</evidence>
<reference evidence="12 13" key="1">
    <citation type="journal article" date="2019" name="Int. J. Syst. Evol. Microbiol.">
        <title>The Draft Whole-Genome Sequence of the Antibiotic Producer Empedobacter haloabium ATCC 31962 Provides Indications for Its Taxonomic Reclassification.</title>
        <authorList>
            <person name="Miess H."/>
            <person name="Arlt P."/>
            <person name="Apel A.K."/>
            <person name="Weber T."/>
            <person name="Nieselt K."/>
            <person name="Hanssen F."/>
            <person name="Czemmel S."/>
            <person name="Nahnsen S."/>
            <person name="Gross H."/>
        </authorList>
    </citation>
    <scope>NUCLEOTIDE SEQUENCE [LARGE SCALE GENOMIC DNA]</scope>
    <source>
        <strain evidence="12 13">ATCC 31962</strain>
    </source>
</reference>
<evidence type="ECO:0000256" key="1">
    <source>
        <dbReference type="ARBA" id="ARBA00003041"/>
    </source>
</evidence>
<dbReference type="InterPro" id="IPR051472">
    <property type="entry name" value="T3SS_Stator/FliH"/>
</dbReference>
<keyword evidence="8" id="KW-0653">Protein transport</keyword>
<keyword evidence="5" id="KW-0813">Transport</keyword>
<proteinExistence type="inferred from homology"/>
<evidence type="ECO:0000256" key="9">
    <source>
        <dbReference type="ARBA" id="ARBA00023225"/>
    </source>
</evidence>
<sequence>MDPIIRSAALTAVPRQLRRPQASSETAAPHVAAVTPLEPVAAVAAALPEVAPEPMPAGPSLEELSAAAQAELAHARQVLADAHAQRDRWLAERAMQEERLAAVEADLARREEAVRRERAALDADCASARDEAAQRGYEEGLAQGVAEGRAGADAAAAQRLAQLDELAAQAATATTRLLDEQEDLLVEVAYAAICRMAGDLAASRAGALATVRAAVAQVREAEGLRVRLHPEDAAWLAARDGGQHGWSLQADERVTLGGCIVEGSRGSLDARLDLQLERLGAALLAARAARKAEPR</sequence>